<dbReference type="Proteomes" id="UP001589788">
    <property type="component" value="Unassembled WGS sequence"/>
</dbReference>
<comment type="similarity">
    <text evidence="2 4">Belongs to the TPP enzyme family.</text>
</comment>
<dbReference type="CDD" id="cd07035">
    <property type="entry name" value="TPP_PYR_POX_like"/>
    <property type="match status" value="1"/>
</dbReference>
<reference evidence="8 9" key="1">
    <citation type="submission" date="2024-09" db="EMBL/GenBank/DDBJ databases">
        <authorList>
            <person name="Sun Q."/>
            <person name="Mori K."/>
        </authorList>
    </citation>
    <scope>NUCLEOTIDE SEQUENCE [LARGE SCALE GENOMIC DNA]</scope>
    <source>
        <strain evidence="8 9">JCM 15389</strain>
    </source>
</reference>
<dbReference type="PROSITE" id="PS00187">
    <property type="entry name" value="TPP_ENZYMES"/>
    <property type="match status" value="1"/>
</dbReference>
<comment type="cofactor">
    <cofactor evidence="1">
        <name>thiamine diphosphate</name>
        <dbReference type="ChEBI" id="CHEBI:58937"/>
    </cofactor>
</comment>
<dbReference type="PANTHER" id="PTHR18968">
    <property type="entry name" value="THIAMINE PYROPHOSPHATE ENZYMES"/>
    <property type="match status" value="1"/>
</dbReference>
<dbReference type="Gene3D" id="3.40.50.970">
    <property type="match status" value="2"/>
</dbReference>
<protein>
    <submittedName>
        <fullName evidence="8">Thiamine pyrophosphate-binding protein</fullName>
    </submittedName>
</protein>
<evidence type="ECO:0000259" key="7">
    <source>
        <dbReference type="Pfam" id="PF02776"/>
    </source>
</evidence>
<dbReference type="CDD" id="cd00568">
    <property type="entry name" value="TPP_enzymes"/>
    <property type="match status" value="1"/>
</dbReference>
<dbReference type="Pfam" id="PF00205">
    <property type="entry name" value="TPP_enzyme_M"/>
    <property type="match status" value="1"/>
</dbReference>
<dbReference type="InterPro" id="IPR029061">
    <property type="entry name" value="THDP-binding"/>
</dbReference>
<evidence type="ECO:0000313" key="9">
    <source>
        <dbReference type="Proteomes" id="UP001589788"/>
    </source>
</evidence>
<feature type="domain" description="Thiamine pyrophosphate enzyme N-terminal TPP-binding" evidence="7">
    <location>
        <begin position="3"/>
        <end position="118"/>
    </location>
</feature>
<evidence type="ECO:0000256" key="3">
    <source>
        <dbReference type="ARBA" id="ARBA00023052"/>
    </source>
</evidence>
<dbReference type="InterPro" id="IPR012001">
    <property type="entry name" value="Thiamin_PyroP_enz_TPP-bd_dom"/>
</dbReference>
<dbReference type="SUPFAM" id="SSF52518">
    <property type="entry name" value="Thiamin diphosphate-binding fold (THDP-binding)"/>
    <property type="match status" value="2"/>
</dbReference>
<dbReference type="EMBL" id="JBHLYQ010000005">
    <property type="protein sequence ID" value="MFC0080787.1"/>
    <property type="molecule type" value="Genomic_DNA"/>
</dbReference>
<dbReference type="Gene3D" id="3.40.50.1220">
    <property type="entry name" value="TPP-binding domain"/>
    <property type="match status" value="1"/>
</dbReference>
<dbReference type="Pfam" id="PF02776">
    <property type="entry name" value="TPP_enzyme_N"/>
    <property type="match status" value="1"/>
</dbReference>
<organism evidence="8 9">
    <name type="scientific">Aciditerrimonas ferrireducens</name>
    <dbReference type="NCBI Taxonomy" id="667306"/>
    <lineage>
        <taxon>Bacteria</taxon>
        <taxon>Bacillati</taxon>
        <taxon>Actinomycetota</taxon>
        <taxon>Acidimicrobiia</taxon>
        <taxon>Acidimicrobiales</taxon>
        <taxon>Acidimicrobiaceae</taxon>
        <taxon>Aciditerrimonas</taxon>
    </lineage>
</organism>
<evidence type="ECO:0000256" key="1">
    <source>
        <dbReference type="ARBA" id="ARBA00001964"/>
    </source>
</evidence>
<dbReference type="RefSeq" id="WP_377787334.1">
    <property type="nucleotide sequence ID" value="NZ_JBHLYQ010000005.1"/>
</dbReference>
<evidence type="ECO:0000256" key="4">
    <source>
        <dbReference type="RuleBase" id="RU362132"/>
    </source>
</evidence>
<dbReference type="InterPro" id="IPR029035">
    <property type="entry name" value="DHS-like_NAD/FAD-binding_dom"/>
</dbReference>
<keyword evidence="9" id="KW-1185">Reference proteome</keyword>
<comment type="caution">
    <text evidence="8">The sequence shown here is derived from an EMBL/GenBank/DDBJ whole genome shotgun (WGS) entry which is preliminary data.</text>
</comment>
<dbReference type="PANTHER" id="PTHR18968:SF13">
    <property type="entry name" value="ACETOLACTATE SYNTHASE CATALYTIC SUBUNIT, MITOCHONDRIAL"/>
    <property type="match status" value="1"/>
</dbReference>
<accession>A0ABV6C3F7</accession>
<evidence type="ECO:0000259" key="5">
    <source>
        <dbReference type="Pfam" id="PF00205"/>
    </source>
</evidence>
<sequence>MTTVAEALVDVLEAEQVPFVAGIPGGGVMDVLDALQRPGAPRYVLVRHEQVAAHMALGYAELTGRPAAVLVSRSPGAANTVIGLQAAFVEGSPLVLLSSQVSSRARGLGAFQEIDLEALFRPITKWSVEVRAPERVPEVVEEAFRVAVSGRPGPVHVAIPLDFPGQNATHRASPPSWQLVAPLRPDPEALDRAAALLARAARPVVVAGGGVTKARAADEVTALAELLGAAVANTWEKKALREDLDLAVGTIGRGGAEASATALKEADVVLAIGVRFSEFATEDYRLRLRPDQALIQVDVDAPTIGRVLPVAIGVLGDARLVARELTERLRAAPTNPERASWRRRVADLRTSWLETVAKEAATPSATGQPTTAQVASALRRLTRVDAVVCTDSGNFNYDLARHFRARVPGAYLYPAGAGPMGCGLPAAMGVKAAFPERQVVAVAGDGGFAMTVQDLETCVRERLDVVAVVINNFSYGNIKVRQRHRHPEAPPFASELGNPDYGALARLFGAHGETVERAEDLEGALTRALAVEGPAVVDVHVDPEEMSAATVGTWW</sequence>
<name>A0ABV6C3F7_9ACTN</name>
<dbReference type="InterPro" id="IPR045229">
    <property type="entry name" value="TPP_enz"/>
</dbReference>
<evidence type="ECO:0000259" key="6">
    <source>
        <dbReference type="Pfam" id="PF02775"/>
    </source>
</evidence>
<dbReference type="InterPro" id="IPR012000">
    <property type="entry name" value="Thiamin_PyroP_enz_cen_dom"/>
</dbReference>
<evidence type="ECO:0000313" key="8">
    <source>
        <dbReference type="EMBL" id="MFC0080787.1"/>
    </source>
</evidence>
<feature type="domain" description="Thiamine pyrophosphate enzyme TPP-binding" evidence="6">
    <location>
        <begin position="391"/>
        <end position="539"/>
    </location>
</feature>
<dbReference type="Pfam" id="PF02775">
    <property type="entry name" value="TPP_enzyme_C"/>
    <property type="match status" value="1"/>
</dbReference>
<gene>
    <name evidence="8" type="ORF">ACFFRE_01270</name>
</gene>
<evidence type="ECO:0000256" key="2">
    <source>
        <dbReference type="ARBA" id="ARBA00007812"/>
    </source>
</evidence>
<dbReference type="InterPro" id="IPR011766">
    <property type="entry name" value="TPP_enzyme_TPP-bd"/>
</dbReference>
<feature type="domain" description="Thiamine pyrophosphate enzyme central" evidence="5">
    <location>
        <begin position="190"/>
        <end position="325"/>
    </location>
</feature>
<dbReference type="SUPFAM" id="SSF52467">
    <property type="entry name" value="DHS-like NAD/FAD-binding domain"/>
    <property type="match status" value="1"/>
</dbReference>
<dbReference type="InterPro" id="IPR000399">
    <property type="entry name" value="TPP-bd_CS"/>
</dbReference>
<proteinExistence type="inferred from homology"/>
<keyword evidence="3 4" id="KW-0786">Thiamine pyrophosphate</keyword>